<dbReference type="EMBL" id="AGNL01004445">
    <property type="protein sequence ID" value="EJK73507.1"/>
    <property type="molecule type" value="Genomic_DNA"/>
</dbReference>
<evidence type="ECO:0000313" key="1">
    <source>
        <dbReference type="EMBL" id="EJK73507.1"/>
    </source>
</evidence>
<sequence>MLRSGRPALLCGHAQKGVDGTQVIMATPSLGLVSRPLWGSNAGLHIPQFPDNRCIDTILSYGTLISTLPIQNLRPPSDVMSTQRTELYQNHATATKFPIDIETTVPCRPIGTAATSTATNIASRRKNLNLNAA</sequence>
<name>K0TNG5_THAOC</name>
<gene>
    <name evidence="1" type="ORF">THAOC_04863</name>
</gene>
<protein>
    <submittedName>
        <fullName evidence="1">Uncharacterized protein</fullName>
    </submittedName>
</protein>
<reference evidence="1 2" key="1">
    <citation type="journal article" date="2012" name="Genome Biol.">
        <title>Genome and low-iron response of an oceanic diatom adapted to chronic iron limitation.</title>
        <authorList>
            <person name="Lommer M."/>
            <person name="Specht M."/>
            <person name="Roy A.S."/>
            <person name="Kraemer L."/>
            <person name="Andreson R."/>
            <person name="Gutowska M.A."/>
            <person name="Wolf J."/>
            <person name="Bergner S.V."/>
            <person name="Schilhabel M.B."/>
            <person name="Klostermeier U.C."/>
            <person name="Beiko R.G."/>
            <person name="Rosenstiel P."/>
            <person name="Hippler M."/>
            <person name="Laroche J."/>
        </authorList>
    </citation>
    <scope>NUCLEOTIDE SEQUENCE [LARGE SCALE GENOMIC DNA]</scope>
    <source>
        <strain evidence="1 2">CCMP1005</strain>
    </source>
</reference>
<dbReference type="AlphaFoldDB" id="K0TNG5"/>
<evidence type="ECO:0000313" key="2">
    <source>
        <dbReference type="Proteomes" id="UP000266841"/>
    </source>
</evidence>
<comment type="caution">
    <text evidence="1">The sequence shown here is derived from an EMBL/GenBank/DDBJ whole genome shotgun (WGS) entry which is preliminary data.</text>
</comment>
<keyword evidence="2" id="KW-1185">Reference proteome</keyword>
<dbReference type="Proteomes" id="UP000266841">
    <property type="component" value="Unassembled WGS sequence"/>
</dbReference>
<organism evidence="1 2">
    <name type="scientific">Thalassiosira oceanica</name>
    <name type="common">Marine diatom</name>
    <dbReference type="NCBI Taxonomy" id="159749"/>
    <lineage>
        <taxon>Eukaryota</taxon>
        <taxon>Sar</taxon>
        <taxon>Stramenopiles</taxon>
        <taxon>Ochrophyta</taxon>
        <taxon>Bacillariophyta</taxon>
        <taxon>Coscinodiscophyceae</taxon>
        <taxon>Thalassiosirophycidae</taxon>
        <taxon>Thalassiosirales</taxon>
        <taxon>Thalassiosiraceae</taxon>
        <taxon>Thalassiosira</taxon>
    </lineage>
</organism>
<accession>K0TNG5</accession>
<proteinExistence type="predicted"/>